<dbReference type="RefSeq" id="WP_253766180.1">
    <property type="nucleotide sequence ID" value="NZ_JAMTCK010000001.1"/>
</dbReference>
<dbReference type="GO" id="GO:1901135">
    <property type="term" value="P:carbohydrate derivative metabolic process"/>
    <property type="evidence" value="ECO:0007669"/>
    <property type="project" value="InterPro"/>
</dbReference>
<dbReference type="AlphaFoldDB" id="A0AAE3G914"/>
<comment type="caution">
    <text evidence="2">The sequence shown here is derived from an EMBL/GenBank/DDBJ whole genome shotgun (WGS) entry which is preliminary data.</text>
</comment>
<keyword evidence="3" id="KW-1185">Reference proteome</keyword>
<dbReference type="CDD" id="cd05006">
    <property type="entry name" value="SIS_GmhA"/>
    <property type="match status" value="1"/>
</dbReference>
<dbReference type="PROSITE" id="PS51464">
    <property type="entry name" value="SIS"/>
    <property type="match status" value="1"/>
</dbReference>
<gene>
    <name evidence="2" type="ORF">LX83_000328</name>
</gene>
<organism evidence="2 3">
    <name type="scientific">Goodfellowiella coeruleoviolacea</name>
    <dbReference type="NCBI Taxonomy" id="334858"/>
    <lineage>
        <taxon>Bacteria</taxon>
        <taxon>Bacillati</taxon>
        <taxon>Actinomycetota</taxon>
        <taxon>Actinomycetes</taxon>
        <taxon>Pseudonocardiales</taxon>
        <taxon>Pseudonocardiaceae</taxon>
        <taxon>Goodfellowiella</taxon>
    </lineage>
</organism>
<feature type="domain" description="SIS" evidence="1">
    <location>
        <begin position="39"/>
        <end position="198"/>
    </location>
</feature>
<dbReference type="InterPro" id="IPR046348">
    <property type="entry name" value="SIS_dom_sf"/>
</dbReference>
<sequence>MARASTDAGAVRVLFGQRTAPIQHLAEQAGQIADACRAMAARFHDGGKLVVFGSGEQCADAQHVAVEFVHPVIVGKRALPAISLTGDVATLTGVASRAGFAEIFTHQLRFLAEPHDIALGLAGNGNHDDVVRALAHARQLGMLTVAMVGADPVTAPARLADHVLTAHSADPRVVKEVHVTTYHLLWELVHVFLERPDPLASGAVA</sequence>
<reference evidence="2" key="1">
    <citation type="submission" date="2022-06" db="EMBL/GenBank/DDBJ databases">
        <title>Genomic Encyclopedia of Archaeal and Bacterial Type Strains, Phase II (KMG-II): from individual species to whole genera.</title>
        <authorList>
            <person name="Goeker M."/>
        </authorList>
    </citation>
    <scope>NUCLEOTIDE SEQUENCE</scope>
    <source>
        <strain evidence="2">DSM 43935</strain>
    </source>
</reference>
<dbReference type="Proteomes" id="UP001206128">
    <property type="component" value="Unassembled WGS sequence"/>
</dbReference>
<dbReference type="InterPro" id="IPR050099">
    <property type="entry name" value="SIS_GmhA/DiaA_subfam"/>
</dbReference>
<proteinExistence type="predicted"/>
<dbReference type="InterPro" id="IPR001347">
    <property type="entry name" value="SIS_dom"/>
</dbReference>
<dbReference type="InterPro" id="IPR035461">
    <property type="entry name" value="GmhA/DiaA"/>
</dbReference>
<evidence type="ECO:0000313" key="3">
    <source>
        <dbReference type="Proteomes" id="UP001206128"/>
    </source>
</evidence>
<dbReference type="PANTHER" id="PTHR30390">
    <property type="entry name" value="SEDOHEPTULOSE 7-PHOSPHATE ISOMERASE / DNAA INITIATOR-ASSOCIATING FACTOR FOR REPLICATION INITIATION"/>
    <property type="match status" value="1"/>
</dbReference>
<accession>A0AAE3G914</accession>
<dbReference type="SUPFAM" id="SSF53697">
    <property type="entry name" value="SIS domain"/>
    <property type="match status" value="1"/>
</dbReference>
<dbReference type="Gene3D" id="3.40.50.10490">
    <property type="entry name" value="Glucose-6-phosphate isomerase like protein, domain 1"/>
    <property type="match status" value="1"/>
</dbReference>
<keyword evidence="2" id="KW-0413">Isomerase</keyword>
<name>A0AAE3G914_9PSEU</name>
<evidence type="ECO:0000313" key="2">
    <source>
        <dbReference type="EMBL" id="MCP2163488.1"/>
    </source>
</evidence>
<dbReference type="GO" id="GO:0016853">
    <property type="term" value="F:isomerase activity"/>
    <property type="evidence" value="ECO:0007669"/>
    <property type="project" value="UniProtKB-KW"/>
</dbReference>
<dbReference type="EMBL" id="JAMTCK010000001">
    <property type="protein sequence ID" value="MCP2163488.1"/>
    <property type="molecule type" value="Genomic_DNA"/>
</dbReference>
<evidence type="ECO:0000259" key="1">
    <source>
        <dbReference type="PROSITE" id="PS51464"/>
    </source>
</evidence>
<dbReference type="Pfam" id="PF13580">
    <property type="entry name" value="SIS_2"/>
    <property type="match status" value="1"/>
</dbReference>
<dbReference type="GO" id="GO:0097367">
    <property type="term" value="F:carbohydrate derivative binding"/>
    <property type="evidence" value="ECO:0007669"/>
    <property type="project" value="InterPro"/>
</dbReference>
<protein>
    <submittedName>
        <fullName evidence="2">D-sedoheptulose 7-phosphate isomerase</fullName>
    </submittedName>
</protein>